<evidence type="ECO:0000256" key="6">
    <source>
        <dbReference type="SAM" id="MobiDB-lite"/>
    </source>
</evidence>
<dbReference type="EMBL" id="JAYKXP010000028">
    <property type="protein sequence ID" value="KAK7043752.1"/>
    <property type="molecule type" value="Genomic_DNA"/>
</dbReference>
<feature type="compositionally biased region" description="Low complexity" evidence="6">
    <location>
        <begin position="924"/>
        <end position="958"/>
    </location>
</feature>
<organism evidence="7 8">
    <name type="scientific">Paramarasmius palmivorus</name>
    <dbReference type="NCBI Taxonomy" id="297713"/>
    <lineage>
        <taxon>Eukaryota</taxon>
        <taxon>Fungi</taxon>
        <taxon>Dikarya</taxon>
        <taxon>Basidiomycota</taxon>
        <taxon>Agaricomycotina</taxon>
        <taxon>Agaricomycetes</taxon>
        <taxon>Agaricomycetidae</taxon>
        <taxon>Agaricales</taxon>
        <taxon>Marasmiineae</taxon>
        <taxon>Marasmiaceae</taxon>
        <taxon>Paramarasmius</taxon>
    </lineage>
</organism>
<keyword evidence="8" id="KW-1185">Reference proteome</keyword>
<dbReference type="SUPFAM" id="SSF48371">
    <property type="entry name" value="ARM repeat"/>
    <property type="match status" value="2"/>
</dbReference>
<keyword evidence="5" id="KW-0539">Nucleus</keyword>
<evidence type="ECO:0000256" key="2">
    <source>
        <dbReference type="ARBA" id="ARBA00004496"/>
    </source>
</evidence>
<evidence type="ECO:0008006" key="9">
    <source>
        <dbReference type="Google" id="ProtNLM"/>
    </source>
</evidence>
<comment type="caution">
    <text evidence="7">The sequence shown here is derived from an EMBL/GenBank/DDBJ whole genome shotgun (WGS) entry which is preliminary data.</text>
</comment>
<sequence>MTIQSPLTVDRLKSIKNRVIGNPTAKVELSKDLLFLETLVGYLTLPSPDAIRVEAAHIVTSLSIASCPDDTLASLLRVDTLRRLLVSLSSPSSPPVQAALARALRSLTSAIADIVSPSVSALRPETSPTLRNDARIALDGIFLIDTLDIVLPLLAHRSDAIAVSIAQLLSQSLRIAQHRTAVTEWLPADERAKESKSKRGWEKLSAHGVNAPGRQGGWVARNLSAMLANRAQKVQEAALLALGALAKENGPVASALTEHQTLATVVNLLAKTRSLDLQLAACLCTTHIIRASPPANDSIAIMIMSVLNRFVSPPSSVASASTSISPQQQRQACNILYYLVIDDLTNCRLAFSRGCLNNVAGLIASLTVIPPGEPQTISDINSDISKERKPTMNLVDIDPSDEPPTLSALREAALITLAALVLLQHEVRAALVELDLGDVPLHPAVAIPSGCMASTERVAGGDSTPTLNGGKQHKQLLALLRLTLKSPHAGVRYATSELMRALTRSIGVLRTNVVDSGLGQLILERVMDPKEDRRVVGAALRAVCNGICEFSPLRGSYVQEGLVGRLVQFIRGIEPFDTTPGSHTPVLDTSLRRMALWGIKNLVNKSSDSSKREIMAQIGWGTLAELMVSGKLEGKGRRRHRLHQKGIKGRSSSVVGGVVGSMDIDEEGGLVALDIEDDGSDTEEELDQEEPETDQDVAAIQEQAIHIVRNLSENETGIDMVFEEFGKLNLRDIPFPNASRNKVPSVSLPSLASPSASSFPSLSPTLAPASLSLHPIIAILTALLSAPPSAAPDITLQAAYTLANLSNGSALQQALILSHQPLLKAIRNVLAESGRGFEGGDVRRPAVGAILALAKGCSTLVNSLSSSSHGFDGDATKVITSARCRKEMGEAGLLSTLKRICESQGGVVGVGIGIPHHHHPHPHMPGGRASLGHSHSYSAASGGISGGPSTSPITATHPHPYPHPHAAPLMDTDREVVELARMALDWLDHGDVYGGTVM</sequence>
<dbReference type="Proteomes" id="UP001383192">
    <property type="component" value="Unassembled WGS sequence"/>
</dbReference>
<dbReference type="InterPro" id="IPR011989">
    <property type="entry name" value="ARM-like"/>
</dbReference>
<dbReference type="PANTHER" id="PTHR15651:SF7">
    <property type="entry name" value="ARMADILLO REPEAT-CONTAINING PROTEIN 8"/>
    <property type="match status" value="1"/>
</dbReference>
<dbReference type="PANTHER" id="PTHR15651">
    <property type="entry name" value="ARMADILLO REPEAT-CONTAINING PROTEIN 8"/>
    <property type="match status" value="1"/>
</dbReference>
<proteinExistence type="predicted"/>
<dbReference type="GO" id="GO:0043161">
    <property type="term" value="P:proteasome-mediated ubiquitin-dependent protein catabolic process"/>
    <property type="evidence" value="ECO:0007669"/>
    <property type="project" value="TreeGrafter"/>
</dbReference>
<comment type="subcellular location">
    <subcellularLocation>
        <location evidence="2">Cytoplasm</location>
    </subcellularLocation>
    <subcellularLocation>
        <location evidence="1">Nucleus</location>
    </subcellularLocation>
</comment>
<evidence type="ECO:0000313" key="8">
    <source>
        <dbReference type="Proteomes" id="UP001383192"/>
    </source>
</evidence>
<keyword evidence="3" id="KW-0963">Cytoplasm</keyword>
<evidence type="ECO:0000256" key="3">
    <source>
        <dbReference type="ARBA" id="ARBA00022490"/>
    </source>
</evidence>
<dbReference type="InterPro" id="IPR038739">
    <property type="entry name" value="ARMC8/Vid28"/>
</dbReference>
<evidence type="ECO:0000256" key="5">
    <source>
        <dbReference type="ARBA" id="ARBA00023242"/>
    </source>
</evidence>
<dbReference type="Gene3D" id="1.25.10.10">
    <property type="entry name" value="Leucine-rich Repeat Variant"/>
    <property type="match status" value="3"/>
</dbReference>
<keyword evidence="4" id="KW-0677">Repeat</keyword>
<reference evidence="7 8" key="1">
    <citation type="submission" date="2024-01" db="EMBL/GenBank/DDBJ databases">
        <title>A draft genome for a cacao thread blight-causing isolate of Paramarasmius palmivorus.</title>
        <authorList>
            <person name="Baruah I.K."/>
            <person name="Bukari Y."/>
            <person name="Amoako-Attah I."/>
            <person name="Meinhardt L.W."/>
            <person name="Bailey B.A."/>
            <person name="Cohen S.P."/>
        </authorList>
    </citation>
    <scope>NUCLEOTIDE SEQUENCE [LARGE SCALE GENOMIC DNA]</scope>
    <source>
        <strain evidence="7 8">GH-12</strain>
    </source>
</reference>
<dbReference type="GO" id="GO:0005737">
    <property type="term" value="C:cytoplasm"/>
    <property type="evidence" value="ECO:0007669"/>
    <property type="project" value="UniProtKB-SubCell"/>
</dbReference>
<dbReference type="AlphaFoldDB" id="A0AAW0CYU3"/>
<dbReference type="InterPro" id="IPR016024">
    <property type="entry name" value="ARM-type_fold"/>
</dbReference>
<protein>
    <recommendedName>
        <fullName evidence="9">Armadillo repeat-containing protein 8</fullName>
    </recommendedName>
</protein>
<dbReference type="GO" id="GO:0005634">
    <property type="term" value="C:nucleus"/>
    <property type="evidence" value="ECO:0007669"/>
    <property type="project" value="UniProtKB-SubCell"/>
</dbReference>
<evidence type="ECO:0000313" key="7">
    <source>
        <dbReference type="EMBL" id="KAK7043752.1"/>
    </source>
</evidence>
<gene>
    <name evidence="7" type="ORF">VNI00_008364</name>
</gene>
<name>A0AAW0CYU3_9AGAR</name>
<evidence type="ECO:0000256" key="4">
    <source>
        <dbReference type="ARBA" id="ARBA00022737"/>
    </source>
</evidence>
<dbReference type="GO" id="GO:0034657">
    <property type="term" value="C:GID complex"/>
    <property type="evidence" value="ECO:0007669"/>
    <property type="project" value="TreeGrafter"/>
</dbReference>
<accession>A0AAW0CYU3</accession>
<evidence type="ECO:0000256" key="1">
    <source>
        <dbReference type="ARBA" id="ARBA00004123"/>
    </source>
</evidence>
<feature type="region of interest" description="Disordered" evidence="6">
    <location>
        <begin position="916"/>
        <end position="968"/>
    </location>
</feature>